<protein>
    <submittedName>
        <fullName evidence="6">MerR family transcriptional regulator</fullName>
    </submittedName>
</protein>
<evidence type="ECO:0000313" key="7">
    <source>
        <dbReference type="Proteomes" id="UP000317572"/>
    </source>
</evidence>
<keyword evidence="2" id="KW-0238">DNA-binding</keyword>
<evidence type="ECO:0000313" key="6">
    <source>
        <dbReference type="EMBL" id="QDL32075.1"/>
    </source>
</evidence>
<dbReference type="InterPro" id="IPR047057">
    <property type="entry name" value="MerR_fam"/>
</dbReference>
<dbReference type="InterPro" id="IPR009061">
    <property type="entry name" value="DNA-bd_dom_put_sf"/>
</dbReference>
<dbReference type="PROSITE" id="PS00552">
    <property type="entry name" value="HTH_MERR_1"/>
    <property type="match status" value="1"/>
</dbReference>
<dbReference type="RefSeq" id="WP_142815193.1">
    <property type="nucleotide sequence ID" value="NZ_CP033893.1"/>
</dbReference>
<evidence type="ECO:0000256" key="2">
    <source>
        <dbReference type="ARBA" id="ARBA00023125"/>
    </source>
</evidence>
<dbReference type="AlphaFoldDB" id="A0A515CV79"/>
<dbReference type="Proteomes" id="UP000317572">
    <property type="component" value="Chromosome"/>
</dbReference>
<dbReference type="GO" id="GO:0003700">
    <property type="term" value="F:DNA-binding transcription factor activity"/>
    <property type="evidence" value="ECO:0007669"/>
    <property type="project" value="InterPro"/>
</dbReference>
<dbReference type="EMBL" id="CP033893">
    <property type="protein sequence ID" value="QDL32075.1"/>
    <property type="molecule type" value="Genomic_DNA"/>
</dbReference>
<dbReference type="InterPro" id="IPR000551">
    <property type="entry name" value="MerR-type_HTH_dom"/>
</dbReference>
<evidence type="ECO:0000256" key="1">
    <source>
        <dbReference type="ARBA" id="ARBA00023015"/>
    </source>
</evidence>
<evidence type="ECO:0000256" key="4">
    <source>
        <dbReference type="SAM" id="Coils"/>
    </source>
</evidence>
<gene>
    <name evidence="6" type="ORF">EGO53_09850</name>
</gene>
<dbReference type="PROSITE" id="PS50937">
    <property type="entry name" value="HTH_MERR_2"/>
    <property type="match status" value="1"/>
</dbReference>
<dbReference type="SMART" id="SM00422">
    <property type="entry name" value="HTH_MERR"/>
    <property type="match status" value="1"/>
</dbReference>
<dbReference type="Pfam" id="PF13411">
    <property type="entry name" value="MerR_1"/>
    <property type="match status" value="1"/>
</dbReference>
<keyword evidence="1" id="KW-0805">Transcription regulation</keyword>
<evidence type="ECO:0000259" key="5">
    <source>
        <dbReference type="PROSITE" id="PS50937"/>
    </source>
</evidence>
<sequence length="132" mass="14782">MKIGELAERSGLAASAIRYYEQQGLLPKASRSANGYRIYSETSLERLHLIQIGQNLGFALDTIRGVLSLEGMAYQDSLMQKLDARLEEIDRMMATLSNQRETLQDTKRKLNESGLQGICPDKSSLVKVTMSR</sequence>
<keyword evidence="3" id="KW-0804">Transcription</keyword>
<dbReference type="PANTHER" id="PTHR30204:SF94">
    <property type="entry name" value="HEAVY METAL-DEPENDENT TRANSCRIPTIONAL REGULATOR HI_0293-RELATED"/>
    <property type="match status" value="1"/>
</dbReference>
<dbReference type="Gene3D" id="1.10.1660.10">
    <property type="match status" value="1"/>
</dbReference>
<reference evidence="6 7" key="1">
    <citation type="submission" date="2018-11" db="EMBL/GenBank/DDBJ databases">
        <title>The first complete genome of Serratia liquefaciens isolated from metalophyte plant revel distinctness adaptive mechanisms in an extreme habitat.</title>
        <authorList>
            <person name="Caneschi W.L."/>
            <person name="Sanchez A.B."/>
            <person name="Felestrino E.B."/>
            <person name="Assis R.A.B."/>
            <person name="Lemes C.G.C."/>
            <person name="Cordeiro I.F."/>
            <person name="Fonseca N.P."/>
            <person name="Villa M."/>
            <person name="Vieira I.T."/>
            <person name="Moraes L.A."/>
            <person name="Kamino L.H.Y."/>
            <person name="do Carmo F."/>
            <person name="Garcia C.M."/>
            <person name="Almeida N.F."/>
            <person name="Silva R.S."/>
            <person name="Ferro J.A."/>
            <person name="Ferro M.I.T."/>
            <person name="Varani A.M."/>
            <person name="Ferreira R.M."/>
            <person name="dos Santos V.L."/>
            <person name="Silva U.C."/>
            <person name="Setubal J.C."/>
            <person name="Moreira L.M."/>
        </authorList>
    </citation>
    <scope>NUCLEOTIDE SEQUENCE [LARGE SCALE GENOMIC DNA]</scope>
    <source>
        <strain evidence="6 7">FG3</strain>
    </source>
</reference>
<keyword evidence="4" id="KW-0175">Coiled coil</keyword>
<proteinExistence type="predicted"/>
<feature type="domain" description="HTH merR-type" evidence="5">
    <location>
        <begin position="1"/>
        <end position="69"/>
    </location>
</feature>
<name>A0A515CV79_SERLI</name>
<accession>A0A515CV79</accession>
<evidence type="ECO:0000256" key="3">
    <source>
        <dbReference type="ARBA" id="ARBA00023163"/>
    </source>
</evidence>
<dbReference type="PANTHER" id="PTHR30204">
    <property type="entry name" value="REDOX-CYCLING DRUG-SENSING TRANSCRIPTIONAL ACTIVATOR SOXR"/>
    <property type="match status" value="1"/>
</dbReference>
<dbReference type="GO" id="GO:0003677">
    <property type="term" value="F:DNA binding"/>
    <property type="evidence" value="ECO:0007669"/>
    <property type="project" value="UniProtKB-KW"/>
</dbReference>
<organism evidence="6 7">
    <name type="scientific">Serratia liquefaciens</name>
    <dbReference type="NCBI Taxonomy" id="614"/>
    <lineage>
        <taxon>Bacteria</taxon>
        <taxon>Pseudomonadati</taxon>
        <taxon>Pseudomonadota</taxon>
        <taxon>Gammaproteobacteria</taxon>
        <taxon>Enterobacterales</taxon>
        <taxon>Yersiniaceae</taxon>
        <taxon>Serratia</taxon>
    </lineage>
</organism>
<dbReference type="PRINTS" id="PR00040">
    <property type="entry name" value="HTHMERR"/>
</dbReference>
<feature type="coiled-coil region" evidence="4">
    <location>
        <begin position="79"/>
        <end position="113"/>
    </location>
</feature>
<dbReference type="SUPFAM" id="SSF46955">
    <property type="entry name" value="Putative DNA-binding domain"/>
    <property type="match status" value="1"/>
</dbReference>